<evidence type="ECO:0000313" key="2">
    <source>
        <dbReference type="Proteomes" id="UP001380953"/>
    </source>
</evidence>
<dbReference type="EMBL" id="JBBKAR010000043">
    <property type="protein sequence ID" value="MEJ8305435.1"/>
    <property type="molecule type" value="Genomic_DNA"/>
</dbReference>
<sequence>MSRSIFRWTFAIILGVINQWLENGAVEEPQTISALISSLGYR</sequence>
<proteinExistence type="predicted"/>
<evidence type="ECO:0000313" key="1">
    <source>
        <dbReference type="EMBL" id="MEJ8305435.1"/>
    </source>
</evidence>
<name>A0ACC6PEN1_9BACL</name>
<protein>
    <submittedName>
        <fullName evidence="1">Uncharacterized protein</fullName>
    </submittedName>
</protein>
<reference evidence="1" key="1">
    <citation type="submission" date="2024-03" db="EMBL/GenBank/DDBJ databases">
        <title>Whole genome sequecning of epiphytes from Marcgravia umbellata leaves.</title>
        <authorList>
            <person name="Kumar G."/>
            <person name="Savka M.A."/>
        </authorList>
    </citation>
    <scope>NUCLEOTIDE SEQUENCE</scope>
    <source>
        <strain evidence="1">RIT_BL5</strain>
    </source>
</reference>
<dbReference type="Proteomes" id="UP001380953">
    <property type="component" value="Unassembled WGS sequence"/>
</dbReference>
<organism evidence="1 2">
    <name type="scientific">Saccharibacillus sacchari</name>
    <dbReference type="NCBI Taxonomy" id="456493"/>
    <lineage>
        <taxon>Bacteria</taxon>
        <taxon>Bacillati</taxon>
        <taxon>Bacillota</taxon>
        <taxon>Bacilli</taxon>
        <taxon>Bacillales</taxon>
        <taxon>Paenibacillaceae</taxon>
        <taxon>Saccharibacillus</taxon>
    </lineage>
</organism>
<keyword evidence="2" id="KW-1185">Reference proteome</keyword>
<comment type="caution">
    <text evidence="1">The sequence shown here is derived from an EMBL/GenBank/DDBJ whole genome shotgun (WGS) entry which is preliminary data.</text>
</comment>
<gene>
    <name evidence="1" type="ORF">WKI47_16115</name>
</gene>
<accession>A0ACC6PEN1</accession>